<organism evidence="2 3">
    <name type="scientific">Citrullus colocynthis</name>
    <name type="common">colocynth</name>
    <dbReference type="NCBI Taxonomy" id="252529"/>
    <lineage>
        <taxon>Eukaryota</taxon>
        <taxon>Viridiplantae</taxon>
        <taxon>Streptophyta</taxon>
        <taxon>Embryophyta</taxon>
        <taxon>Tracheophyta</taxon>
        <taxon>Spermatophyta</taxon>
        <taxon>Magnoliopsida</taxon>
        <taxon>eudicotyledons</taxon>
        <taxon>Gunneridae</taxon>
        <taxon>Pentapetalae</taxon>
        <taxon>rosids</taxon>
        <taxon>fabids</taxon>
        <taxon>Cucurbitales</taxon>
        <taxon>Cucurbitaceae</taxon>
        <taxon>Benincaseae</taxon>
        <taxon>Citrullus</taxon>
    </lineage>
</organism>
<dbReference type="Proteomes" id="UP001642487">
    <property type="component" value="Chromosome 6"/>
</dbReference>
<reference evidence="2 3" key="1">
    <citation type="submission" date="2024-03" db="EMBL/GenBank/DDBJ databases">
        <authorList>
            <person name="Gkanogiannis A."/>
            <person name="Becerra Lopez-Lavalle L."/>
        </authorList>
    </citation>
    <scope>NUCLEOTIDE SEQUENCE [LARGE SCALE GENOMIC DNA]</scope>
</reference>
<keyword evidence="1" id="KW-0812">Transmembrane</keyword>
<proteinExistence type="predicted"/>
<gene>
    <name evidence="2" type="ORF">CITCOLO1_LOCUS17258</name>
</gene>
<keyword evidence="3" id="KW-1185">Reference proteome</keyword>
<sequence length="155" mass="17414">MFLGADYLPLAMTLLERFRLEVLVTLPCIEGANLSVLLKDLVKDVGLVKPQASQFLDSDRVQEINNSSQVQWLTLACIVACLLVPGGALVGLSSLLFSIAYISDSQENVMRCWMWWIVFIANITPGRVVFLGLTSGVLYLIYMNHPWYINMADWQ</sequence>
<dbReference type="EMBL" id="OZ021740">
    <property type="protein sequence ID" value="CAK9325006.1"/>
    <property type="molecule type" value="Genomic_DNA"/>
</dbReference>
<keyword evidence="1" id="KW-0472">Membrane</keyword>
<feature type="transmembrane region" description="Helical" evidence="1">
    <location>
        <begin position="113"/>
        <end position="142"/>
    </location>
</feature>
<accession>A0ABP0YXD0</accession>
<keyword evidence="1" id="KW-1133">Transmembrane helix</keyword>
<name>A0ABP0YXD0_9ROSI</name>
<feature type="transmembrane region" description="Helical" evidence="1">
    <location>
        <begin position="72"/>
        <end position="101"/>
    </location>
</feature>
<evidence type="ECO:0000313" key="2">
    <source>
        <dbReference type="EMBL" id="CAK9325006.1"/>
    </source>
</evidence>
<evidence type="ECO:0000313" key="3">
    <source>
        <dbReference type="Proteomes" id="UP001642487"/>
    </source>
</evidence>
<evidence type="ECO:0000256" key="1">
    <source>
        <dbReference type="SAM" id="Phobius"/>
    </source>
</evidence>
<protein>
    <submittedName>
        <fullName evidence="2">Uncharacterized protein</fullName>
    </submittedName>
</protein>